<gene>
    <name evidence="1" type="ORF">LLW17_03595</name>
</gene>
<evidence type="ECO:0000313" key="1">
    <source>
        <dbReference type="EMBL" id="MCC4211792.1"/>
    </source>
</evidence>
<protein>
    <submittedName>
        <fullName evidence="1">Uncharacterized protein</fullName>
    </submittedName>
</protein>
<organism evidence="1 2">
    <name type="scientific">Leeuwenhoekiella parthenopeia</name>
    <dbReference type="NCBI Taxonomy" id="2890320"/>
    <lineage>
        <taxon>Bacteria</taxon>
        <taxon>Pseudomonadati</taxon>
        <taxon>Bacteroidota</taxon>
        <taxon>Flavobacteriia</taxon>
        <taxon>Flavobacteriales</taxon>
        <taxon>Flavobacteriaceae</taxon>
        <taxon>Leeuwenhoekiella</taxon>
    </lineage>
</organism>
<dbReference type="Proteomes" id="UP001197770">
    <property type="component" value="Unassembled WGS sequence"/>
</dbReference>
<evidence type="ECO:0000313" key="2">
    <source>
        <dbReference type="Proteomes" id="UP001197770"/>
    </source>
</evidence>
<reference evidence="1 2" key="1">
    <citation type="submission" date="2021-11" db="EMBL/GenBank/DDBJ databases">
        <title>Seasonal and diel survey of microbial diversity of the Tyrrhenian coast.</title>
        <authorList>
            <person name="Gattoni G."/>
            <person name="Corral P."/>
        </authorList>
    </citation>
    <scope>NUCLEOTIDE SEQUENCE [LARGE SCALE GENOMIC DNA]</scope>
    <source>
        <strain evidence="1 2">Mr9</strain>
    </source>
</reference>
<proteinExistence type="predicted"/>
<dbReference type="EMBL" id="JAJGMW010000003">
    <property type="protein sequence ID" value="MCC4211792.1"/>
    <property type="molecule type" value="Genomic_DNA"/>
</dbReference>
<comment type="caution">
    <text evidence="1">The sequence shown here is derived from an EMBL/GenBank/DDBJ whole genome shotgun (WGS) entry which is preliminary data.</text>
</comment>
<accession>A0ABS8GRA4</accession>
<dbReference type="RefSeq" id="WP_228228897.1">
    <property type="nucleotide sequence ID" value="NZ_JAJGMW010000003.1"/>
</dbReference>
<name>A0ABS8GRA4_9FLAO</name>
<keyword evidence="2" id="KW-1185">Reference proteome</keyword>
<sequence>MNFYNWIIFLLFFNVAFGLAQKSSLESTYYELFDSNIGPDNTNLYKGSVYTSKYRSINEFTPRLYFDYIDGSILYDGQWYFRVSINYNVYDDLILMRLPMASRNVLVQPLQQQVECFSMEDRFFVHIDWEELKGFYEQLLQFENFDLGLYRKLRKNRYKKNNRVHEYSEFYDREPIYYIKYDGKYYDLKSYKILKRLFPQLSEVIVQGHKENRNLSKIDVAAYYSRLLQIIYKNISINS</sequence>